<evidence type="ECO:0000313" key="1">
    <source>
        <dbReference type="EMBL" id="GIJ64746.1"/>
    </source>
</evidence>
<organism evidence="1 2">
    <name type="scientific">Virgisporangium aurantiacum</name>
    <dbReference type="NCBI Taxonomy" id="175570"/>
    <lineage>
        <taxon>Bacteria</taxon>
        <taxon>Bacillati</taxon>
        <taxon>Actinomycetota</taxon>
        <taxon>Actinomycetes</taxon>
        <taxon>Micromonosporales</taxon>
        <taxon>Micromonosporaceae</taxon>
        <taxon>Virgisporangium</taxon>
    </lineage>
</organism>
<dbReference type="AlphaFoldDB" id="A0A8J3ZNF9"/>
<accession>A0A8J3ZNF9</accession>
<evidence type="ECO:0000313" key="2">
    <source>
        <dbReference type="Proteomes" id="UP000612585"/>
    </source>
</evidence>
<gene>
    <name evidence="1" type="ORF">Vau01_122620</name>
</gene>
<dbReference type="RefSeq" id="WP_204014107.1">
    <property type="nucleotide sequence ID" value="NZ_BOPG01000127.1"/>
</dbReference>
<reference evidence="1" key="1">
    <citation type="submission" date="2021-01" db="EMBL/GenBank/DDBJ databases">
        <title>Whole genome shotgun sequence of Virgisporangium aurantiacum NBRC 16421.</title>
        <authorList>
            <person name="Komaki H."/>
            <person name="Tamura T."/>
        </authorList>
    </citation>
    <scope>NUCLEOTIDE SEQUENCE</scope>
    <source>
        <strain evidence="1">NBRC 16421</strain>
    </source>
</reference>
<comment type="caution">
    <text evidence="1">The sequence shown here is derived from an EMBL/GenBank/DDBJ whole genome shotgun (WGS) entry which is preliminary data.</text>
</comment>
<proteinExistence type="predicted"/>
<keyword evidence="2" id="KW-1185">Reference proteome</keyword>
<dbReference type="Proteomes" id="UP000612585">
    <property type="component" value="Unassembled WGS sequence"/>
</dbReference>
<sequence length="298" mass="34605">MMPDRRRQYVLNLLRAQDRSNDDPLWVQVQANLERIWRNGSRARDILIRESFSQVPWADPAPPPSVPLASALLHSKGLQLRLALLLIFIQQAEAKAGRNERTINDWCDLILSASTPTRGWVSGSIRTTRSLRTRQITEALRELDERGFVRIPRNNKNGRRQYDNFRVRYAEPTEGEMVLRLPSGFFRNLWVFALTDAEIATYLMLLSQHQRFTNERRHTFFVMAEDRESRFHLRRSTWRSIGTLTRFGLISQPGWTANRPRLNEDGSRDWDLIEHQIQLQVLDAPALTVIPAALGLDV</sequence>
<dbReference type="EMBL" id="BOPG01000127">
    <property type="protein sequence ID" value="GIJ64746.1"/>
    <property type="molecule type" value="Genomic_DNA"/>
</dbReference>
<name>A0A8J3ZNF9_9ACTN</name>
<protein>
    <submittedName>
        <fullName evidence="1">Uncharacterized protein</fullName>
    </submittedName>
</protein>